<feature type="compositionally biased region" description="Polar residues" evidence="1">
    <location>
        <begin position="40"/>
        <end position="57"/>
    </location>
</feature>
<feature type="compositionally biased region" description="Low complexity" evidence="1">
    <location>
        <begin position="59"/>
        <end position="68"/>
    </location>
</feature>
<comment type="caution">
    <text evidence="2">The sequence shown here is derived from an EMBL/GenBank/DDBJ whole genome shotgun (WGS) entry which is preliminary data.</text>
</comment>
<feature type="region of interest" description="Disordered" evidence="1">
    <location>
        <begin position="40"/>
        <end position="95"/>
    </location>
</feature>
<evidence type="ECO:0000256" key="1">
    <source>
        <dbReference type="SAM" id="MobiDB-lite"/>
    </source>
</evidence>
<dbReference type="AlphaFoldDB" id="A0A5B7IWL9"/>
<dbReference type="EMBL" id="VSRR010065824">
    <property type="protein sequence ID" value="MPC84584.1"/>
    <property type="molecule type" value="Genomic_DNA"/>
</dbReference>
<evidence type="ECO:0000313" key="2">
    <source>
        <dbReference type="EMBL" id="MPC84584.1"/>
    </source>
</evidence>
<protein>
    <submittedName>
        <fullName evidence="2">Uncharacterized protein</fullName>
    </submittedName>
</protein>
<proteinExistence type="predicted"/>
<gene>
    <name evidence="2" type="ORF">E2C01_079326</name>
</gene>
<evidence type="ECO:0000313" key="3">
    <source>
        <dbReference type="Proteomes" id="UP000324222"/>
    </source>
</evidence>
<sequence length="104" mass="11324">MIGSGMSGCRLLISRQAGGGKVERVNRRLGDDARCLGTQISPSITSNNYRHQSSRTYPHTHTPISLPSSSPPPPPPLKSRNHKLMIPTDNLGPGESCRRHLCLN</sequence>
<name>A0A5B7IWL9_PORTR</name>
<keyword evidence="3" id="KW-1185">Reference proteome</keyword>
<accession>A0A5B7IWL9</accession>
<reference evidence="2 3" key="1">
    <citation type="submission" date="2019-05" db="EMBL/GenBank/DDBJ databases">
        <title>Another draft genome of Portunus trituberculatus and its Hox gene families provides insights of decapod evolution.</title>
        <authorList>
            <person name="Jeong J.-H."/>
            <person name="Song I."/>
            <person name="Kim S."/>
            <person name="Choi T."/>
            <person name="Kim D."/>
            <person name="Ryu S."/>
            <person name="Kim W."/>
        </authorList>
    </citation>
    <scope>NUCLEOTIDE SEQUENCE [LARGE SCALE GENOMIC DNA]</scope>
    <source>
        <tissue evidence="2">Muscle</tissue>
    </source>
</reference>
<organism evidence="2 3">
    <name type="scientific">Portunus trituberculatus</name>
    <name type="common">Swimming crab</name>
    <name type="synonym">Neptunus trituberculatus</name>
    <dbReference type="NCBI Taxonomy" id="210409"/>
    <lineage>
        <taxon>Eukaryota</taxon>
        <taxon>Metazoa</taxon>
        <taxon>Ecdysozoa</taxon>
        <taxon>Arthropoda</taxon>
        <taxon>Crustacea</taxon>
        <taxon>Multicrustacea</taxon>
        <taxon>Malacostraca</taxon>
        <taxon>Eumalacostraca</taxon>
        <taxon>Eucarida</taxon>
        <taxon>Decapoda</taxon>
        <taxon>Pleocyemata</taxon>
        <taxon>Brachyura</taxon>
        <taxon>Eubrachyura</taxon>
        <taxon>Portunoidea</taxon>
        <taxon>Portunidae</taxon>
        <taxon>Portuninae</taxon>
        <taxon>Portunus</taxon>
    </lineage>
</organism>
<dbReference type="Proteomes" id="UP000324222">
    <property type="component" value="Unassembled WGS sequence"/>
</dbReference>